<dbReference type="AlphaFoldDB" id="A0A4R7Q9L6"/>
<name>A0A4R7Q9L6_9FLAO</name>
<feature type="domain" description="SHSP" evidence="3">
    <location>
        <begin position="45"/>
        <end position="158"/>
    </location>
</feature>
<dbReference type="InterPro" id="IPR031107">
    <property type="entry name" value="Small_HSP"/>
</dbReference>
<dbReference type="InterPro" id="IPR002068">
    <property type="entry name" value="A-crystallin/Hsp20_dom"/>
</dbReference>
<dbReference type="EMBL" id="SOBW01000007">
    <property type="protein sequence ID" value="TDU43649.1"/>
    <property type="molecule type" value="Genomic_DNA"/>
</dbReference>
<evidence type="ECO:0000256" key="2">
    <source>
        <dbReference type="RuleBase" id="RU003616"/>
    </source>
</evidence>
<comment type="caution">
    <text evidence="4">The sequence shown here is derived from an EMBL/GenBank/DDBJ whole genome shotgun (WGS) entry which is preliminary data.</text>
</comment>
<sequence length="158" mass="17774">MNTLVNVPKSGRLANSNSNQNFPTLSNWLDEIFNRDLPTVFASNFNNGMTLPKVNIKETADAFTVDMAVPGLKKSDFNIDIDNKVLSISTESEETHEEKSENYTRKEFGYASFKRTFTLPESVNDESINATYKDGILSIFLPKKDEAKQKPARSIKIS</sequence>
<dbReference type="Pfam" id="PF00011">
    <property type="entry name" value="HSP20"/>
    <property type="match status" value="1"/>
</dbReference>
<reference evidence="4 5" key="1">
    <citation type="submission" date="2019-03" db="EMBL/GenBank/DDBJ databases">
        <title>Genomic Encyclopedia of Archaeal and Bacterial Type Strains, Phase II (KMG-II): from individual species to whole genera.</title>
        <authorList>
            <person name="Goeker M."/>
        </authorList>
    </citation>
    <scope>NUCLEOTIDE SEQUENCE [LARGE SCALE GENOMIC DNA]</scope>
    <source>
        <strain evidence="4 5">DSM 28135</strain>
    </source>
</reference>
<evidence type="ECO:0000259" key="3">
    <source>
        <dbReference type="PROSITE" id="PS01031"/>
    </source>
</evidence>
<accession>A0A4R7Q9L6</accession>
<dbReference type="SUPFAM" id="SSF49764">
    <property type="entry name" value="HSP20-like chaperones"/>
    <property type="match status" value="1"/>
</dbReference>
<protein>
    <submittedName>
        <fullName evidence="4">HSP20 family protein</fullName>
    </submittedName>
</protein>
<dbReference type="OrthoDB" id="9814487at2"/>
<dbReference type="Gene3D" id="2.60.40.790">
    <property type="match status" value="1"/>
</dbReference>
<dbReference type="PROSITE" id="PS01031">
    <property type="entry name" value="SHSP"/>
    <property type="match status" value="1"/>
</dbReference>
<keyword evidence="5" id="KW-1185">Reference proteome</keyword>
<evidence type="ECO:0000313" key="5">
    <source>
        <dbReference type="Proteomes" id="UP000294689"/>
    </source>
</evidence>
<dbReference type="CDD" id="cd06464">
    <property type="entry name" value="ACD_sHsps-like"/>
    <property type="match status" value="1"/>
</dbReference>
<comment type="similarity">
    <text evidence="1 2">Belongs to the small heat shock protein (HSP20) family.</text>
</comment>
<dbReference type="PANTHER" id="PTHR11527">
    <property type="entry name" value="HEAT-SHOCK PROTEIN 20 FAMILY MEMBER"/>
    <property type="match status" value="1"/>
</dbReference>
<evidence type="ECO:0000256" key="1">
    <source>
        <dbReference type="PROSITE-ProRule" id="PRU00285"/>
    </source>
</evidence>
<organism evidence="4 5">
    <name type="scientific">Gelidibacter sediminis</name>
    <dbReference type="NCBI Taxonomy" id="1608710"/>
    <lineage>
        <taxon>Bacteria</taxon>
        <taxon>Pseudomonadati</taxon>
        <taxon>Bacteroidota</taxon>
        <taxon>Flavobacteriia</taxon>
        <taxon>Flavobacteriales</taxon>
        <taxon>Flavobacteriaceae</taxon>
        <taxon>Gelidibacter</taxon>
    </lineage>
</organism>
<dbReference type="InterPro" id="IPR008978">
    <property type="entry name" value="HSP20-like_chaperone"/>
</dbReference>
<proteinExistence type="inferred from homology"/>
<dbReference type="Proteomes" id="UP000294689">
    <property type="component" value="Unassembled WGS sequence"/>
</dbReference>
<evidence type="ECO:0000313" key="4">
    <source>
        <dbReference type="EMBL" id="TDU43649.1"/>
    </source>
</evidence>
<dbReference type="RefSeq" id="WP_133757094.1">
    <property type="nucleotide sequence ID" value="NZ_SOBW01000007.1"/>
</dbReference>
<gene>
    <name evidence="4" type="ORF">BXY82_1065</name>
</gene>